<name>A0A1X2H5N8_SYNRA</name>
<organism evidence="1 3">
    <name type="scientific">Syncephalastrum racemosum</name>
    <name type="common">Filamentous fungus</name>
    <dbReference type="NCBI Taxonomy" id="13706"/>
    <lineage>
        <taxon>Eukaryota</taxon>
        <taxon>Fungi</taxon>
        <taxon>Fungi incertae sedis</taxon>
        <taxon>Mucoromycota</taxon>
        <taxon>Mucoromycotina</taxon>
        <taxon>Mucoromycetes</taxon>
        <taxon>Mucorales</taxon>
        <taxon>Syncephalastraceae</taxon>
        <taxon>Syncephalastrum</taxon>
    </lineage>
</organism>
<dbReference type="EMBL" id="MCGN01000008">
    <property type="protein sequence ID" value="ORY93786.1"/>
    <property type="molecule type" value="Genomic_DNA"/>
</dbReference>
<gene>
    <name evidence="2" type="ORF">BCR43DRAFT_488954</name>
    <name evidence="1" type="ORF">BCR43DRAFT_495321</name>
</gene>
<dbReference type="InParanoid" id="A0A1X2H5N8"/>
<keyword evidence="3" id="KW-1185">Reference proteome</keyword>
<reference evidence="1 3" key="1">
    <citation type="submission" date="2016-07" db="EMBL/GenBank/DDBJ databases">
        <title>Pervasive Adenine N6-methylation of Active Genes in Fungi.</title>
        <authorList>
            <consortium name="DOE Joint Genome Institute"/>
            <person name="Mondo S.J."/>
            <person name="Dannebaum R.O."/>
            <person name="Kuo R.C."/>
            <person name="Labutti K."/>
            <person name="Haridas S."/>
            <person name="Kuo A."/>
            <person name="Salamov A."/>
            <person name="Ahrendt S.R."/>
            <person name="Lipzen A."/>
            <person name="Sullivan W."/>
            <person name="Andreopoulos W.B."/>
            <person name="Clum A."/>
            <person name="Lindquist E."/>
            <person name="Daum C."/>
            <person name="Ramamoorthy G.K."/>
            <person name="Gryganskyi A."/>
            <person name="Culley D."/>
            <person name="Magnuson J.K."/>
            <person name="James T.Y."/>
            <person name="O'Malley M.A."/>
            <person name="Stajich J.E."/>
            <person name="Spatafora J.W."/>
            <person name="Visel A."/>
            <person name="Grigoriev I.V."/>
        </authorList>
    </citation>
    <scope>NUCLEOTIDE SEQUENCE [LARGE SCALE GENOMIC DNA]</scope>
    <source>
        <strain evidence="1 3">NRRL 2496</strain>
    </source>
</reference>
<accession>A0A1X2H5N8</accession>
<dbReference type="Proteomes" id="UP000242180">
    <property type="component" value="Unassembled WGS sequence"/>
</dbReference>
<comment type="caution">
    <text evidence="1">The sequence shown here is derived from an EMBL/GenBank/DDBJ whole genome shotgun (WGS) entry which is preliminary data.</text>
</comment>
<dbReference type="AlphaFoldDB" id="A0A1X2H5N8"/>
<evidence type="ECO:0000313" key="3">
    <source>
        <dbReference type="Proteomes" id="UP000242180"/>
    </source>
</evidence>
<evidence type="ECO:0000313" key="1">
    <source>
        <dbReference type="EMBL" id="ORY93786.1"/>
    </source>
</evidence>
<sequence length="79" mass="9338">MLKLYSHATGQRIRRFPWQVFDTRLAEGRYRTSSEPKLELSGFDFGEKVRRPDLLTEREKRRFHASLIQLSGSVVPKPY</sequence>
<dbReference type="EMBL" id="MCGN01000003">
    <property type="protein sequence ID" value="ORY99248.1"/>
    <property type="molecule type" value="Genomic_DNA"/>
</dbReference>
<evidence type="ECO:0000313" key="2">
    <source>
        <dbReference type="EMBL" id="ORY99248.1"/>
    </source>
</evidence>
<proteinExistence type="predicted"/>
<protein>
    <submittedName>
        <fullName evidence="1">Uncharacterized protein</fullName>
    </submittedName>
</protein>